<evidence type="ECO:0000313" key="2">
    <source>
        <dbReference type="Proteomes" id="UP001215280"/>
    </source>
</evidence>
<dbReference type="AlphaFoldDB" id="A0AAD7N3S3"/>
<dbReference type="EMBL" id="JARJLG010000108">
    <property type="protein sequence ID" value="KAJ7744265.1"/>
    <property type="molecule type" value="Genomic_DNA"/>
</dbReference>
<reference evidence="1" key="1">
    <citation type="submission" date="2023-03" db="EMBL/GenBank/DDBJ databases">
        <title>Massive genome expansion in bonnet fungi (Mycena s.s.) driven by repeated elements and novel gene families across ecological guilds.</title>
        <authorList>
            <consortium name="Lawrence Berkeley National Laboratory"/>
            <person name="Harder C.B."/>
            <person name="Miyauchi S."/>
            <person name="Viragh M."/>
            <person name="Kuo A."/>
            <person name="Thoen E."/>
            <person name="Andreopoulos B."/>
            <person name="Lu D."/>
            <person name="Skrede I."/>
            <person name="Drula E."/>
            <person name="Henrissat B."/>
            <person name="Morin E."/>
            <person name="Kohler A."/>
            <person name="Barry K."/>
            <person name="LaButti K."/>
            <person name="Morin E."/>
            <person name="Salamov A."/>
            <person name="Lipzen A."/>
            <person name="Mereny Z."/>
            <person name="Hegedus B."/>
            <person name="Baldrian P."/>
            <person name="Stursova M."/>
            <person name="Weitz H."/>
            <person name="Taylor A."/>
            <person name="Grigoriev I.V."/>
            <person name="Nagy L.G."/>
            <person name="Martin F."/>
            <person name="Kauserud H."/>
        </authorList>
    </citation>
    <scope>NUCLEOTIDE SEQUENCE</scope>
    <source>
        <strain evidence="1">CBHHK188m</strain>
    </source>
</reference>
<gene>
    <name evidence="1" type="ORF">DFH07DRAFT_28052</name>
</gene>
<evidence type="ECO:0000313" key="1">
    <source>
        <dbReference type="EMBL" id="KAJ7744265.1"/>
    </source>
</evidence>
<proteinExistence type="predicted"/>
<sequence length="205" mass="22782">MTTPELKKILLIDCAWSSLTILSFVQRSGCDLQQLVLHGTRVRAPELIALLRLLTTLDTLVLTGSIPNALTDTLLEALTPIATPVSPLLVPAPYTIILSGVYVFGTHRLISMLEGRTTPHNHRCSPFTFVDLTFPAAKSLHLIFRGSPSCAASSFHGWCVLMKRRRLLNFDLADYAVRASFGLGVYYARSPPFTSEDRLFYRKSM</sequence>
<comment type="caution">
    <text evidence="1">The sequence shown here is derived from an EMBL/GenBank/DDBJ whole genome shotgun (WGS) entry which is preliminary data.</text>
</comment>
<accession>A0AAD7N3S3</accession>
<name>A0AAD7N3S3_9AGAR</name>
<protein>
    <submittedName>
        <fullName evidence="1">Uncharacterized protein</fullName>
    </submittedName>
</protein>
<organism evidence="1 2">
    <name type="scientific">Mycena maculata</name>
    <dbReference type="NCBI Taxonomy" id="230809"/>
    <lineage>
        <taxon>Eukaryota</taxon>
        <taxon>Fungi</taxon>
        <taxon>Dikarya</taxon>
        <taxon>Basidiomycota</taxon>
        <taxon>Agaricomycotina</taxon>
        <taxon>Agaricomycetes</taxon>
        <taxon>Agaricomycetidae</taxon>
        <taxon>Agaricales</taxon>
        <taxon>Marasmiineae</taxon>
        <taxon>Mycenaceae</taxon>
        <taxon>Mycena</taxon>
    </lineage>
</organism>
<keyword evidence="2" id="KW-1185">Reference proteome</keyword>
<dbReference type="Proteomes" id="UP001215280">
    <property type="component" value="Unassembled WGS sequence"/>
</dbReference>